<keyword evidence="1" id="KW-1133">Transmembrane helix</keyword>
<keyword evidence="1" id="KW-0472">Membrane</keyword>
<protein>
    <recommendedName>
        <fullName evidence="2">Alkyl hydroperoxide reductase subunit C/ Thiol specific antioxidant domain-containing protein</fullName>
    </recommendedName>
</protein>
<name>A0A5J4L4U8_9ZZZZ</name>
<dbReference type="GO" id="GO:0016491">
    <property type="term" value="F:oxidoreductase activity"/>
    <property type="evidence" value="ECO:0007669"/>
    <property type="project" value="InterPro"/>
</dbReference>
<organism evidence="3">
    <name type="scientific">hot springs metagenome</name>
    <dbReference type="NCBI Taxonomy" id="433727"/>
    <lineage>
        <taxon>unclassified sequences</taxon>
        <taxon>metagenomes</taxon>
        <taxon>ecological metagenomes</taxon>
    </lineage>
</organism>
<reference evidence="3" key="1">
    <citation type="submission" date="2019-10" db="EMBL/GenBank/DDBJ databases">
        <title>Metagenomic sequencing of thiosulfate-disproportionating enrichment culture.</title>
        <authorList>
            <person name="Umezawa K."/>
            <person name="Kojima H."/>
            <person name="Fukui M."/>
        </authorList>
    </citation>
    <scope>NUCLEOTIDE SEQUENCE</scope>
    <source>
        <strain evidence="3">45J</strain>
    </source>
</reference>
<dbReference type="Gene3D" id="3.40.30.10">
    <property type="entry name" value="Glutaredoxin"/>
    <property type="match status" value="1"/>
</dbReference>
<evidence type="ECO:0000313" key="3">
    <source>
        <dbReference type="EMBL" id="GER94262.1"/>
    </source>
</evidence>
<dbReference type="GO" id="GO:0016209">
    <property type="term" value="F:antioxidant activity"/>
    <property type="evidence" value="ECO:0007669"/>
    <property type="project" value="InterPro"/>
</dbReference>
<evidence type="ECO:0000256" key="1">
    <source>
        <dbReference type="SAM" id="Phobius"/>
    </source>
</evidence>
<dbReference type="SUPFAM" id="SSF52833">
    <property type="entry name" value="Thioredoxin-like"/>
    <property type="match status" value="1"/>
</dbReference>
<dbReference type="InterPro" id="IPR000866">
    <property type="entry name" value="AhpC/TSA"/>
</dbReference>
<feature type="transmembrane region" description="Helical" evidence="1">
    <location>
        <begin position="6"/>
        <end position="23"/>
    </location>
</feature>
<feature type="domain" description="Alkyl hydroperoxide reductase subunit C/ Thiol specific antioxidant" evidence="2">
    <location>
        <begin position="38"/>
        <end position="68"/>
    </location>
</feature>
<proteinExistence type="predicted"/>
<comment type="caution">
    <text evidence="3">The sequence shown here is derived from an EMBL/GenBank/DDBJ whole genome shotgun (WGS) entry which is preliminary data.</text>
</comment>
<gene>
    <name evidence="3" type="ORF">A45J_2022</name>
</gene>
<dbReference type="InterPro" id="IPR036249">
    <property type="entry name" value="Thioredoxin-like_sf"/>
</dbReference>
<dbReference type="Pfam" id="PF00578">
    <property type="entry name" value="AhpC-TSA"/>
    <property type="match status" value="1"/>
</dbReference>
<evidence type="ECO:0000259" key="2">
    <source>
        <dbReference type="Pfam" id="PF00578"/>
    </source>
</evidence>
<accession>A0A5J4L4U8</accession>
<sequence>MKGKGFVLAIIFAAGVAAILFLTKTAEHHGKRAAKGLDAPAFELKDIEGKIWRLSDLKGKTVLLHFWAPW</sequence>
<dbReference type="AlphaFoldDB" id="A0A5J4L4U8"/>
<keyword evidence="1" id="KW-0812">Transmembrane</keyword>
<dbReference type="EMBL" id="BLAB01000001">
    <property type="protein sequence ID" value="GER94262.1"/>
    <property type="molecule type" value="Genomic_DNA"/>
</dbReference>